<dbReference type="EMBL" id="BARS01011241">
    <property type="protein sequence ID" value="GAF99496.1"/>
    <property type="molecule type" value="Genomic_DNA"/>
</dbReference>
<keyword evidence="1" id="KW-1133">Transmembrane helix</keyword>
<evidence type="ECO:0000256" key="1">
    <source>
        <dbReference type="SAM" id="Phobius"/>
    </source>
</evidence>
<dbReference type="InterPro" id="IPR051916">
    <property type="entry name" value="GPI-anchor_lipid_remodeler"/>
</dbReference>
<comment type="caution">
    <text evidence="3">The sequence shown here is derived from an EMBL/GenBank/DDBJ whole genome shotgun (WGS) entry which is preliminary data.</text>
</comment>
<dbReference type="GO" id="GO:0016020">
    <property type="term" value="C:membrane"/>
    <property type="evidence" value="ECO:0007669"/>
    <property type="project" value="GOC"/>
</dbReference>
<feature type="transmembrane region" description="Helical" evidence="1">
    <location>
        <begin position="53"/>
        <end position="71"/>
    </location>
</feature>
<dbReference type="InterPro" id="IPR036691">
    <property type="entry name" value="Endo/exonu/phosph_ase_sf"/>
</dbReference>
<evidence type="ECO:0000259" key="2">
    <source>
        <dbReference type="Pfam" id="PF03372"/>
    </source>
</evidence>
<dbReference type="PANTHER" id="PTHR14859:SF1">
    <property type="entry name" value="PGAP2-INTERACTING PROTEIN"/>
    <property type="match status" value="1"/>
</dbReference>
<keyword evidence="1" id="KW-0472">Membrane</keyword>
<feature type="non-terminal residue" evidence="3">
    <location>
        <position position="1"/>
    </location>
</feature>
<dbReference type="Gene3D" id="3.60.10.10">
    <property type="entry name" value="Endonuclease/exonuclease/phosphatase"/>
    <property type="match status" value="1"/>
</dbReference>
<sequence>LMVIVLISVADSTQKTGRSRIAAINSAGFVLILVFLLAYYAVYDLRLPYTNTIIPPIAAFIVALCALGATLPPPREIEVDLKVWAVPVLALFLLISPLAGVVAWRAPQAVPGEGFPVRIMTYNLHDGFNPSGHLDMEALAQVIEESNPDIVALQEISRGWVVSGRLDMLVWLSQRLRMPYIFGPTADPIWGSAILSRYPIVGYTQHELPPRDIRLLRGFTAAVIDVGDGTQLQFIATHFHDPVADTDVRQLQSQAILDFWDGASLTVLLGDLNARP</sequence>
<dbReference type="SUPFAM" id="SSF56219">
    <property type="entry name" value="DNase I-like"/>
    <property type="match status" value="1"/>
</dbReference>
<dbReference type="GO" id="GO:0006506">
    <property type="term" value="P:GPI anchor biosynthetic process"/>
    <property type="evidence" value="ECO:0007669"/>
    <property type="project" value="TreeGrafter"/>
</dbReference>
<feature type="transmembrane region" description="Helical" evidence="1">
    <location>
        <begin position="83"/>
        <end position="104"/>
    </location>
</feature>
<keyword evidence="1" id="KW-0812">Transmembrane</keyword>
<name>X0UJQ3_9ZZZZ</name>
<dbReference type="AlphaFoldDB" id="X0UJQ3"/>
<proteinExistence type="predicted"/>
<protein>
    <recommendedName>
        <fullName evidence="2">Endonuclease/exonuclease/phosphatase domain-containing protein</fullName>
    </recommendedName>
</protein>
<organism evidence="3">
    <name type="scientific">marine sediment metagenome</name>
    <dbReference type="NCBI Taxonomy" id="412755"/>
    <lineage>
        <taxon>unclassified sequences</taxon>
        <taxon>metagenomes</taxon>
        <taxon>ecological metagenomes</taxon>
    </lineage>
</organism>
<dbReference type="Pfam" id="PF03372">
    <property type="entry name" value="Exo_endo_phos"/>
    <property type="match status" value="1"/>
</dbReference>
<feature type="transmembrane region" description="Helical" evidence="1">
    <location>
        <begin position="21"/>
        <end position="41"/>
    </location>
</feature>
<feature type="domain" description="Endonuclease/exonuclease/phosphatase" evidence="2">
    <location>
        <begin position="120"/>
        <end position="275"/>
    </location>
</feature>
<dbReference type="GO" id="GO:0003824">
    <property type="term" value="F:catalytic activity"/>
    <property type="evidence" value="ECO:0007669"/>
    <property type="project" value="InterPro"/>
</dbReference>
<dbReference type="PANTHER" id="PTHR14859">
    <property type="entry name" value="CALCOFLUOR WHITE HYPERSENSITIVE PROTEIN PRECURSOR"/>
    <property type="match status" value="1"/>
</dbReference>
<accession>X0UJQ3</accession>
<dbReference type="InterPro" id="IPR005135">
    <property type="entry name" value="Endo/exonuclease/phosphatase"/>
</dbReference>
<evidence type="ECO:0000313" key="3">
    <source>
        <dbReference type="EMBL" id="GAF99496.1"/>
    </source>
</evidence>
<gene>
    <name evidence="3" type="ORF">S01H1_20520</name>
</gene>
<reference evidence="3" key="1">
    <citation type="journal article" date="2014" name="Front. Microbiol.">
        <title>High frequency of phylogenetically diverse reductive dehalogenase-homologous genes in deep subseafloor sedimentary metagenomes.</title>
        <authorList>
            <person name="Kawai M."/>
            <person name="Futagami T."/>
            <person name="Toyoda A."/>
            <person name="Takaki Y."/>
            <person name="Nishi S."/>
            <person name="Hori S."/>
            <person name="Arai W."/>
            <person name="Tsubouchi T."/>
            <person name="Morono Y."/>
            <person name="Uchiyama I."/>
            <person name="Ito T."/>
            <person name="Fujiyama A."/>
            <person name="Inagaki F."/>
            <person name="Takami H."/>
        </authorList>
    </citation>
    <scope>NUCLEOTIDE SEQUENCE</scope>
    <source>
        <strain evidence="3">Expedition CK06-06</strain>
    </source>
</reference>
<feature type="non-terminal residue" evidence="3">
    <location>
        <position position="276"/>
    </location>
</feature>